<dbReference type="InterPro" id="IPR003959">
    <property type="entry name" value="ATPase_AAA_core"/>
</dbReference>
<evidence type="ECO:0000256" key="3">
    <source>
        <dbReference type="SAM" id="MobiDB-lite"/>
    </source>
</evidence>
<dbReference type="Gene3D" id="3.40.50.300">
    <property type="entry name" value="P-loop containing nucleotide triphosphate hydrolases"/>
    <property type="match status" value="1"/>
</dbReference>
<keyword evidence="2" id="KW-0067">ATP-binding</keyword>
<dbReference type="PANTHER" id="PTHR23074">
    <property type="entry name" value="AAA DOMAIN-CONTAINING"/>
    <property type="match status" value="1"/>
</dbReference>
<dbReference type="Proteomes" id="UP001431209">
    <property type="component" value="Unassembled WGS sequence"/>
</dbReference>
<dbReference type="SMART" id="SM00382">
    <property type="entry name" value="AAA"/>
    <property type="match status" value="1"/>
</dbReference>
<comment type="caution">
    <text evidence="5">The sequence shown here is derived from an EMBL/GenBank/DDBJ whole genome shotgun (WGS) entry which is preliminary data.</text>
</comment>
<dbReference type="InterPro" id="IPR015415">
    <property type="entry name" value="Spast_Vps4_C"/>
</dbReference>
<dbReference type="Pfam" id="PF17862">
    <property type="entry name" value="AAA_lid_3"/>
    <property type="match status" value="1"/>
</dbReference>
<reference evidence="5 6" key="1">
    <citation type="submission" date="2024-03" db="EMBL/GenBank/DDBJ databases">
        <title>The Acrasis kona genome and developmental transcriptomes reveal deep origins of eukaryotic multicellular pathways.</title>
        <authorList>
            <person name="Sheikh S."/>
            <person name="Fu C.-J."/>
            <person name="Brown M.W."/>
            <person name="Baldauf S.L."/>
        </authorList>
    </citation>
    <scope>NUCLEOTIDE SEQUENCE [LARGE SCALE GENOMIC DNA]</scope>
    <source>
        <strain evidence="5 6">ATCC MYA-3509</strain>
    </source>
</reference>
<accession>A0AAW2ZP99</accession>
<dbReference type="EMBL" id="JAOPGA020001696">
    <property type="protein sequence ID" value="KAL0490559.1"/>
    <property type="molecule type" value="Genomic_DNA"/>
</dbReference>
<dbReference type="AlphaFoldDB" id="A0AAW2ZP99"/>
<evidence type="ECO:0000256" key="1">
    <source>
        <dbReference type="ARBA" id="ARBA00022741"/>
    </source>
</evidence>
<dbReference type="GO" id="GO:0005524">
    <property type="term" value="F:ATP binding"/>
    <property type="evidence" value="ECO:0007669"/>
    <property type="project" value="UniProtKB-KW"/>
</dbReference>
<feature type="compositionally biased region" description="Polar residues" evidence="3">
    <location>
        <begin position="29"/>
        <end position="45"/>
    </location>
</feature>
<dbReference type="Gene3D" id="1.10.8.60">
    <property type="match status" value="1"/>
</dbReference>
<dbReference type="GO" id="GO:0007033">
    <property type="term" value="P:vacuole organization"/>
    <property type="evidence" value="ECO:0007669"/>
    <property type="project" value="TreeGrafter"/>
</dbReference>
<keyword evidence="6" id="KW-1185">Reference proteome</keyword>
<dbReference type="InterPro" id="IPR027417">
    <property type="entry name" value="P-loop_NTPase"/>
</dbReference>
<dbReference type="InterPro" id="IPR041569">
    <property type="entry name" value="AAA_lid_3"/>
</dbReference>
<dbReference type="InterPro" id="IPR003593">
    <property type="entry name" value="AAA+_ATPase"/>
</dbReference>
<feature type="compositionally biased region" description="Polar residues" evidence="3">
    <location>
        <begin position="1"/>
        <end position="23"/>
    </location>
</feature>
<dbReference type="GO" id="GO:0016887">
    <property type="term" value="F:ATP hydrolysis activity"/>
    <property type="evidence" value="ECO:0007669"/>
    <property type="project" value="InterPro"/>
</dbReference>
<dbReference type="GO" id="GO:0016197">
    <property type="term" value="P:endosomal transport"/>
    <property type="evidence" value="ECO:0007669"/>
    <property type="project" value="TreeGrafter"/>
</dbReference>
<protein>
    <submittedName>
        <fullName evidence="5">Vacuolar protein sorting protein VPS4</fullName>
    </submittedName>
</protein>
<gene>
    <name evidence="5" type="ORF">AKO1_003034</name>
</gene>
<feature type="region of interest" description="Disordered" evidence="3">
    <location>
        <begin position="1"/>
        <end position="50"/>
    </location>
</feature>
<dbReference type="PANTHER" id="PTHR23074:SF83">
    <property type="entry name" value="VACUOLAR PROTEIN SORTING-ASSOCIATED PROTEIN 4A"/>
    <property type="match status" value="1"/>
</dbReference>
<proteinExistence type="predicted"/>
<dbReference type="Pfam" id="PF00004">
    <property type="entry name" value="AAA"/>
    <property type="match status" value="1"/>
</dbReference>
<evidence type="ECO:0000313" key="6">
    <source>
        <dbReference type="Proteomes" id="UP001431209"/>
    </source>
</evidence>
<organism evidence="5 6">
    <name type="scientific">Acrasis kona</name>
    <dbReference type="NCBI Taxonomy" id="1008807"/>
    <lineage>
        <taxon>Eukaryota</taxon>
        <taxon>Discoba</taxon>
        <taxon>Heterolobosea</taxon>
        <taxon>Tetramitia</taxon>
        <taxon>Eutetramitia</taxon>
        <taxon>Acrasidae</taxon>
        <taxon>Acrasis</taxon>
    </lineage>
</organism>
<evidence type="ECO:0000313" key="5">
    <source>
        <dbReference type="EMBL" id="KAL0490559.1"/>
    </source>
</evidence>
<evidence type="ECO:0000256" key="2">
    <source>
        <dbReference type="ARBA" id="ARBA00022840"/>
    </source>
</evidence>
<dbReference type="InterPro" id="IPR050304">
    <property type="entry name" value="MT-severing_AAA_ATPase"/>
</dbReference>
<name>A0AAW2ZP99_9EUKA</name>
<dbReference type="Pfam" id="PF09336">
    <property type="entry name" value="Vps4_C"/>
    <property type="match status" value="1"/>
</dbReference>
<feature type="domain" description="AAA+ ATPase" evidence="4">
    <location>
        <begin position="100"/>
        <end position="225"/>
    </location>
</feature>
<keyword evidence="1" id="KW-0547">Nucleotide-binding</keyword>
<sequence>MTQNTTTERLNLLEESTTNLSPSIPSPQEEYNPSQEISPKNASGDNHQDEQTDLVKKCIVTNTSVSWKNVAGLDGAIQALHESVILPIKDPHSFNNHQRPCRSILLYGPPGAGKTHLVNALATESRATFFSVPMSILLSKWTRVEEKMVRELFSMAEKKKPSIIFIDWVDSLVTARTIKAEFLTRMQALCEMDGVVVLAETNAPWKLDSDMKGTFETSIYVPLPDKNARFNILSSSIDHIKNSLSHQDLMEIANLTEDYSGSDLICMARNAVMEPIRALIKASHFKKCQSTGKHVPREEFDFEELLQLGSEHVLSTKQDFMTSLASWRPSVTRADIVKYEEFGKD</sequence>
<evidence type="ECO:0000259" key="4">
    <source>
        <dbReference type="SMART" id="SM00382"/>
    </source>
</evidence>
<dbReference type="SUPFAM" id="SSF52540">
    <property type="entry name" value="P-loop containing nucleoside triphosphate hydrolases"/>
    <property type="match status" value="1"/>
</dbReference>